<dbReference type="InterPro" id="IPR052548">
    <property type="entry name" value="Type_VII_TA_antitoxin"/>
</dbReference>
<accession>A0ABT6P130</accession>
<dbReference type="InterPro" id="IPR007842">
    <property type="entry name" value="HEPN_dom"/>
</dbReference>
<reference evidence="2 3" key="1">
    <citation type="submission" date="2023-04" db="EMBL/GenBank/DDBJ databases">
        <title>The genome sequence of Polyangium sorediatum DSM14670.</title>
        <authorList>
            <person name="Zhang X."/>
        </authorList>
    </citation>
    <scope>NUCLEOTIDE SEQUENCE [LARGE SCALE GENOMIC DNA]</scope>
    <source>
        <strain evidence="2 3">DSM 14670</strain>
    </source>
</reference>
<dbReference type="PANTHER" id="PTHR33933:SF1">
    <property type="entry name" value="PROTEIN ADENYLYLTRANSFERASE MNTA-RELATED"/>
    <property type="match status" value="1"/>
</dbReference>
<keyword evidence="3" id="KW-1185">Reference proteome</keyword>
<dbReference type="RefSeq" id="WP_136971383.1">
    <property type="nucleotide sequence ID" value="NZ_JARZHI010000039.1"/>
</dbReference>
<dbReference type="PANTHER" id="PTHR33933">
    <property type="entry name" value="NUCLEOTIDYLTRANSFERASE"/>
    <property type="match status" value="1"/>
</dbReference>
<dbReference type="PROSITE" id="PS50910">
    <property type="entry name" value="HEPN"/>
    <property type="match status" value="1"/>
</dbReference>
<name>A0ABT6P130_9BACT</name>
<evidence type="ECO:0000313" key="3">
    <source>
        <dbReference type="Proteomes" id="UP001160301"/>
    </source>
</evidence>
<dbReference type="CDD" id="cd05403">
    <property type="entry name" value="NT_KNTase_like"/>
    <property type="match status" value="1"/>
</dbReference>
<comment type="caution">
    <text evidence="2">The sequence shown here is derived from an EMBL/GenBank/DDBJ whole genome shotgun (WGS) entry which is preliminary data.</text>
</comment>
<sequence>MKTSLDHLPARKQEELRAITEILRTGAPLDMLILFGSHARGDWVEDPEHGYFSDYDLLAIVESPKLAEDTALWSDLGTKAREVSGEAPITLIAHDIKYVNREIRAGNYFFGDIRNEGVLLYDAHRHTLAKPKEATPQERAERAERNFSYWFESATGFLEGFEFYASKGRNAHAAFLLHQAAERLYVAVSLVYTGYKRKSHNLEELDDEVAPLHTDLRGALPRTTPEDKHLFELLRRAYIDARYDKSYRVTVEELAALGERVRALAAVVERVCREKIAGLRAAAGGG</sequence>
<feature type="domain" description="HEPN" evidence="1">
    <location>
        <begin position="151"/>
        <end position="271"/>
    </location>
</feature>
<dbReference type="Gene3D" id="3.30.460.10">
    <property type="entry name" value="Beta Polymerase, domain 2"/>
    <property type="match status" value="1"/>
</dbReference>
<protein>
    <submittedName>
        <fullName evidence="2">HEPN domain-containing protein</fullName>
    </submittedName>
</protein>
<dbReference type="EMBL" id="JARZHI010000039">
    <property type="protein sequence ID" value="MDI1434259.1"/>
    <property type="molecule type" value="Genomic_DNA"/>
</dbReference>
<evidence type="ECO:0000313" key="2">
    <source>
        <dbReference type="EMBL" id="MDI1434259.1"/>
    </source>
</evidence>
<dbReference type="SMART" id="SM00748">
    <property type="entry name" value="HEPN"/>
    <property type="match status" value="1"/>
</dbReference>
<proteinExistence type="predicted"/>
<evidence type="ECO:0000259" key="1">
    <source>
        <dbReference type="PROSITE" id="PS50910"/>
    </source>
</evidence>
<dbReference type="InterPro" id="IPR043519">
    <property type="entry name" value="NT_sf"/>
</dbReference>
<dbReference type="Proteomes" id="UP001160301">
    <property type="component" value="Unassembled WGS sequence"/>
</dbReference>
<dbReference type="SUPFAM" id="SSF81593">
    <property type="entry name" value="Nucleotidyltransferase substrate binding subunit/domain"/>
    <property type="match status" value="1"/>
</dbReference>
<gene>
    <name evidence="2" type="ORF">QHF89_32475</name>
</gene>
<dbReference type="Pfam" id="PF05168">
    <property type="entry name" value="HEPN"/>
    <property type="match status" value="1"/>
</dbReference>
<organism evidence="2 3">
    <name type="scientific">Polyangium sorediatum</name>
    <dbReference type="NCBI Taxonomy" id="889274"/>
    <lineage>
        <taxon>Bacteria</taxon>
        <taxon>Pseudomonadati</taxon>
        <taxon>Myxococcota</taxon>
        <taxon>Polyangia</taxon>
        <taxon>Polyangiales</taxon>
        <taxon>Polyangiaceae</taxon>
        <taxon>Polyangium</taxon>
    </lineage>
</organism>
<dbReference type="Gene3D" id="1.20.120.330">
    <property type="entry name" value="Nucleotidyltransferases domain 2"/>
    <property type="match status" value="1"/>
</dbReference>
<dbReference type="SUPFAM" id="SSF81301">
    <property type="entry name" value="Nucleotidyltransferase"/>
    <property type="match status" value="1"/>
</dbReference>